<dbReference type="EMBL" id="BKCN01000005">
    <property type="protein sequence ID" value="GER03610.1"/>
    <property type="molecule type" value="Genomic_DNA"/>
</dbReference>
<dbReference type="Pfam" id="PF07879">
    <property type="entry name" value="PHB_acc_N"/>
    <property type="match status" value="1"/>
</dbReference>
<comment type="caution">
    <text evidence="4">The sequence shown here is derived from an EMBL/GenBank/DDBJ whole genome shotgun (WGS) entry which is preliminary data.</text>
</comment>
<feature type="compositionally biased region" description="Polar residues" evidence="1">
    <location>
        <begin position="154"/>
        <end position="180"/>
    </location>
</feature>
<feature type="domain" description="PHA accumulation regulator DNA-binding N-terminal" evidence="3">
    <location>
        <begin position="12"/>
        <end position="72"/>
    </location>
</feature>
<name>A0A5A7N894_9PROT</name>
<gene>
    <name evidence="4" type="ORF">JCM17846_12920</name>
</gene>
<evidence type="ECO:0000259" key="2">
    <source>
        <dbReference type="Pfam" id="PF05233"/>
    </source>
</evidence>
<proteinExistence type="predicted"/>
<evidence type="ECO:0000313" key="5">
    <source>
        <dbReference type="Proteomes" id="UP000324996"/>
    </source>
</evidence>
<dbReference type="GO" id="GO:0006355">
    <property type="term" value="P:regulation of DNA-templated transcription"/>
    <property type="evidence" value="ECO:0007669"/>
    <property type="project" value="InterPro"/>
</dbReference>
<feature type="region of interest" description="Disordered" evidence="1">
    <location>
        <begin position="154"/>
        <end position="204"/>
    </location>
</feature>
<feature type="domain" description="PHB accumulation regulatory" evidence="2">
    <location>
        <begin position="76"/>
        <end position="115"/>
    </location>
</feature>
<dbReference type="Pfam" id="PF05233">
    <property type="entry name" value="PHB_acc"/>
    <property type="match status" value="1"/>
</dbReference>
<keyword evidence="5" id="KW-1185">Reference proteome</keyword>
<evidence type="ECO:0000259" key="3">
    <source>
        <dbReference type="Pfam" id="PF07879"/>
    </source>
</evidence>
<dbReference type="InterPro" id="IPR007897">
    <property type="entry name" value="PHB_accumulat"/>
</dbReference>
<dbReference type="Proteomes" id="UP000324996">
    <property type="component" value="Unassembled WGS sequence"/>
</dbReference>
<dbReference type="AlphaFoldDB" id="A0A5A7N894"/>
<reference evidence="4 5" key="1">
    <citation type="submission" date="2019-09" db="EMBL/GenBank/DDBJ databases">
        <title>NBRP : Genome information of microbial organism related human and environment.</title>
        <authorList>
            <person name="Hattori M."/>
            <person name="Oshima K."/>
            <person name="Inaba H."/>
            <person name="Suda W."/>
            <person name="Sakamoto M."/>
            <person name="Iino T."/>
            <person name="Kitahara M."/>
            <person name="Oshida Y."/>
            <person name="Iida T."/>
            <person name="Kudo T."/>
            <person name="Itoh T."/>
            <person name="Ohkuma M."/>
        </authorList>
    </citation>
    <scope>NUCLEOTIDE SEQUENCE [LARGE SCALE GENOMIC DNA]</scope>
    <source>
        <strain evidence="4 5">Q-1</strain>
    </source>
</reference>
<sequence length="204" mass="23099">MAQKKSDSDLVIIKKYANRRLYNTETSSYVTLDHLAQLVRDGRDFVVRDAKSGDDITRSVLTQIIFEQESRGQEMLPIPFLRQLIGFYGDRLQTMVPGYLQSSMESFSQNQDRIRQAFEGSLNPVQTLSIMDEAARKNMAVFEQALKMFNPFAESQGTSSSQTGEPSGGQEQSGKTTSAADNKIDHLEQQLAMMQKQLDDMRRK</sequence>
<evidence type="ECO:0000313" key="4">
    <source>
        <dbReference type="EMBL" id="GER03610.1"/>
    </source>
</evidence>
<evidence type="ECO:0000256" key="1">
    <source>
        <dbReference type="SAM" id="MobiDB-lite"/>
    </source>
</evidence>
<dbReference type="NCBIfam" id="TIGR01848">
    <property type="entry name" value="PHA_reg_PhaR"/>
    <property type="match status" value="1"/>
</dbReference>
<dbReference type="RefSeq" id="WP_042086003.1">
    <property type="nucleotide sequence ID" value="NZ_BKCN01000005.1"/>
</dbReference>
<protein>
    <submittedName>
        <fullName evidence="4">Polyhydroxyalkanoate synthesis repressor PhaR</fullName>
    </submittedName>
</protein>
<dbReference type="InterPro" id="IPR010134">
    <property type="entry name" value="PHA_reg_PhaR"/>
</dbReference>
<accession>A0A5A7N894</accession>
<dbReference type="InterPro" id="IPR012909">
    <property type="entry name" value="PHA_DNA-bd_N"/>
</dbReference>
<organism evidence="4 5">
    <name type="scientific">Iodidimonas nitroreducens</name>
    <dbReference type="NCBI Taxonomy" id="1236968"/>
    <lineage>
        <taxon>Bacteria</taxon>
        <taxon>Pseudomonadati</taxon>
        <taxon>Pseudomonadota</taxon>
        <taxon>Alphaproteobacteria</taxon>
        <taxon>Iodidimonadales</taxon>
        <taxon>Iodidimonadaceae</taxon>
        <taxon>Iodidimonas</taxon>
    </lineage>
</organism>